<gene>
    <name evidence="2" type="ORF">DP785_20135</name>
</gene>
<evidence type="ECO:0000256" key="1">
    <source>
        <dbReference type="SAM" id="MobiDB-lite"/>
    </source>
</evidence>
<feature type="compositionally biased region" description="Basic residues" evidence="1">
    <location>
        <begin position="247"/>
        <end position="276"/>
    </location>
</feature>
<dbReference type="EMBL" id="AAHIXF010000019">
    <property type="protein sequence ID" value="EBW6611127.1"/>
    <property type="molecule type" value="Genomic_DNA"/>
</dbReference>
<name>A0A5W3ITL3_SALMU</name>
<feature type="compositionally biased region" description="Pro residues" evidence="1">
    <location>
        <begin position="57"/>
        <end position="71"/>
    </location>
</feature>
<organism evidence="2">
    <name type="scientific">Salmonella muenchen</name>
    <dbReference type="NCBI Taxonomy" id="596"/>
    <lineage>
        <taxon>Bacteria</taxon>
        <taxon>Pseudomonadati</taxon>
        <taxon>Pseudomonadota</taxon>
        <taxon>Gammaproteobacteria</taxon>
        <taxon>Enterobacterales</taxon>
        <taxon>Enterobacteriaceae</taxon>
        <taxon>Salmonella</taxon>
    </lineage>
</organism>
<feature type="region of interest" description="Disordered" evidence="1">
    <location>
        <begin position="246"/>
        <end position="276"/>
    </location>
</feature>
<comment type="caution">
    <text evidence="2">The sequence shown here is derived from an EMBL/GenBank/DDBJ whole genome shotgun (WGS) entry which is preliminary data.</text>
</comment>
<feature type="region of interest" description="Disordered" evidence="1">
    <location>
        <begin position="27"/>
        <end position="76"/>
    </location>
</feature>
<protein>
    <recommendedName>
        <fullName evidence="3">Tail tube protein</fullName>
    </recommendedName>
</protein>
<reference evidence="2" key="1">
    <citation type="submission" date="2018-06" db="EMBL/GenBank/DDBJ databases">
        <authorList>
            <person name="Ashton P.M."/>
            <person name="Dallman T."/>
            <person name="Nair S."/>
            <person name="De Pinna E."/>
            <person name="Peters T."/>
            <person name="Grant K."/>
        </authorList>
    </citation>
    <scope>NUCLEOTIDE SEQUENCE</scope>
    <source>
        <strain evidence="2">246187</strain>
    </source>
</reference>
<proteinExistence type="predicted"/>
<feature type="compositionally biased region" description="Polar residues" evidence="1">
    <location>
        <begin position="32"/>
        <end position="47"/>
    </location>
</feature>
<evidence type="ECO:0000313" key="2">
    <source>
        <dbReference type="EMBL" id="EBW6611127.1"/>
    </source>
</evidence>
<evidence type="ECO:0008006" key="3">
    <source>
        <dbReference type="Google" id="ProtNLM"/>
    </source>
</evidence>
<sequence>MSKNYFESGTFLGNGLARFAMSQDPVQLLESARTSDTPESKPTSESNPAPAAAPAQEPVPTPTPAPAPATPDPLLESRGANMTIEQVHQLILEAANRSAAQNALSNAAEAVFAWADGGDHSYDALDGFVQAIAGISDDDDDVTDEQEDAYNDAWGDVANFLAACGVSDDLIEALADDEDDDAADTVGSAVASLDDEDRDELEAAFVVAGSADDMLTEAFKKVVRNGEIKLIKKRLRKKRLTAAQKSALKKARRKAHTGAAKLARKKSMKLRRKRLG</sequence>
<dbReference type="AlphaFoldDB" id="A0A5W3ITL3"/>
<accession>A0A5W3ITL3</accession>